<protein>
    <submittedName>
        <fullName evidence="2">Uncharacterized protein</fullName>
    </submittedName>
</protein>
<feature type="compositionally biased region" description="Acidic residues" evidence="1">
    <location>
        <begin position="87"/>
        <end position="102"/>
    </location>
</feature>
<organism evidence="2 3">
    <name type="scientific">Papaver atlanticum</name>
    <dbReference type="NCBI Taxonomy" id="357466"/>
    <lineage>
        <taxon>Eukaryota</taxon>
        <taxon>Viridiplantae</taxon>
        <taxon>Streptophyta</taxon>
        <taxon>Embryophyta</taxon>
        <taxon>Tracheophyta</taxon>
        <taxon>Spermatophyta</taxon>
        <taxon>Magnoliopsida</taxon>
        <taxon>Ranunculales</taxon>
        <taxon>Papaveraceae</taxon>
        <taxon>Papaveroideae</taxon>
        <taxon>Papaver</taxon>
    </lineage>
</organism>
<feature type="region of interest" description="Disordered" evidence="1">
    <location>
        <begin position="1"/>
        <end position="71"/>
    </location>
</feature>
<keyword evidence="3" id="KW-1185">Reference proteome</keyword>
<sequence>QTVAFEQKPSQHSSENSSTRQNDAIVQHAGQDFMSPVSSSKEMKMSAKLSGSRERNAVSTNKHEYRLRSRSNSIPTSPIAIIQEFATEDSEDSMQAESDESLEGFGSDSTPSITKLRVADGDQRARKIRGLKFLDTLQPGQRLQVQSWLNSPVGPNSTSLATYISHLAKDGNNLPLTIRHWTQMPAASVLKAMLEVKVNGILLRLFSV</sequence>
<dbReference type="Proteomes" id="UP001202328">
    <property type="component" value="Unassembled WGS sequence"/>
</dbReference>
<feature type="non-terminal residue" evidence="2">
    <location>
        <position position="1"/>
    </location>
</feature>
<gene>
    <name evidence="2" type="ORF">MKW98_006030</name>
</gene>
<feature type="compositionally biased region" description="Basic and acidic residues" evidence="1">
    <location>
        <begin position="41"/>
        <end position="67"/>
    </location>
</feature>
<feature type="compositionally biased region" description="Polar residues" evidence="1">
    <location>
        <begin position="1"/>
        <end position="24"/>
    </location>
</feature>
<accession>A0AAD4T8S6</accession>
<evidence type="ECO:0000313" key="2">
    <source>
        <dbReference type="EMBL" id="KAI3947199.1"/>
    </source>
</evidence>
<name>A0AAD4T8S6_9MAGN</name>
<evidence type="ECO:0000256" key="1">
    <source>
        <dbReference type="SAM" id="MobiDB-lite"/>
    </source>
</evidence>
<proteinExistence type="predicted"/>
<reference evidence="2" key="1">
    <citation type="submission" date="2022-04" db="EMBL/GenBank/DDBJ databases">
        <title>A functionally conserved STORR gene fusion in Papaver species that diverged 16.8 million years ago.</title>
        <authorList>
            <person name="Catania T."/>
        </authorList>
    </citation>
    <scope>NUCLEOTIDE SEQUENCE</scope>
    <source>
        <strain evidence="2">S-188037</strain>
    </source>
</reference>
<evidence type="ECO:0000313" key="3">
    <source>
        <dbReference type="Proteomes" id="UP001202328"/>
    </source>
</evidence>
<dbReference type="EMBL" id="JAJJMB010003529">
    <property type="protein sequence ID" value="KAI3947199.1"/>
    <property type="molecule type" value="Genomic_DNA"/>
</dbReference>
<feature type="region of interest" description="Disordered" evidence="1">
    <location>
        <begin position="87"/>
        <end position="112"/>
    </location>
</feature>
<comment type="caution">
    <text evidence="2">The sequence shown here is derived from an EMBL/GenBank/DDBJ whole genome shotgun (WGS) entry which is preliminary data.</text>
</comment>
<dbReference type="AlphaFoldDB" id="A0AAD4T8S6"/>